<evidence type="ECO:0000256" key="4">
    <source>
        <dbReference type="ARBA" id="ARBA00022777"/>
    </source>
</evidence>
<dbReference type="EMBL" id="QCYY01001560">
    <property type="protein sequence ID" value="ROT77199.1"/>
    <property type="molecule type" value="Genomic_DNA"/>
</dbReference>
<dbReference type="Proteomes" id="UP000283509">
    <property type="component" value="Unassembled WGS sequence"/>
</dbReference>
<evidence type="ECO:0000256" key="3">
    <source>
        <dbReference type="ARBA" id="ARBA00022723"/>
    </source>
</evidence>
<protein>
    <submittedName>
        <fullName evidence="7">Uncharacterized protein</fullName>
    </submittedName>
</protein>
<keyword evidence="1" id="KW-0963">Cytoplasm</keyword>
<dbReference type="PANTHER" id="PTHR21208:SF1">
    <property type="entry name" value="ADP-DEPENDENT GLUCOKINASE"/>
    <property type="match status" value="1"/>
</dbReference>
<dbReference type="OrthoDB" id="5847021at2759"/>
<name>A0A3R7MI71_PENVA</name>
<accession>A0A3R7MI71</accession>
<keyword evidence="5" id="KW-0460">Magnesium</keyword>
<reference evidence="7 8" key="1">
    <citation type="submission" date="2018-04" db="EMBL/GenBank/DDBJ databases">
        <authorList>
            <person name="Zhang X."/>
            <person name="Yuan J."/>
            <person name="Li F."/>
            <person name="Xiang J."/>
        </authorList>
    </citation>
    <scope>NUCLEOTIDE SEQUENCE [LARGE SCALE GENOMIC DNA]</scope>
    <source>
        <tissue evidence="7">Muscle</tissue>
    </source>
</reference>
<reference evidence="7 8" key="2">
    <citation type="submission" date="2019-01" db="EMBL/GenBank/DDBJ databases">
        <title>The decoding of complex shrimp genome reveals the adaptation for benthos swimmer, frequently molting mechanism and breeding impact on genome.</title>
        <authorList>
            <person name="Sun Y."/>
            <person name="Gao Y."/>
            <person name="Yu Y."/>
        </authorList>
    </citation>
    <scope>NUCLEOTIDE SEQUENCE [LARGE SCALE GENOMIC DNA]</scope>
    <source>
        <tissue evidence="7">Muscle</tissue>
    </source>
</reference>
<dbReference type="InterPro" id="IPR029056">
    <property type="entry name" value="Ribokinase-like"/>
</dbReference>
<dbReference type="InterPro" id="IPR007666">
    <property type="entry name" value="ADP_PFK/GK"/>
</dbReference>
<dbReference type="Gene3D" id="3.40.1190.20">
    <property type="match status" value="1"/>
</dbReference>
<dbReference type="GO" id="GO:0005783">
    <property type="term" value="C:endoplasmic reticulum"/>
    <property type="evidence" value="ECO:0007669"/>
    <property type="project" value="TreeGrafter"/>
</dbReference>
<evidence type="ECO:0000256" key="6">
    <source>
        <dbReference type="ARBA" id="ARBA00023152"/>
    </source>
</evidence>
<keyword evidence="4" id="KW-0418">Kinase</keyword>
<organism evidence="7 8">
    <name type="scientific">Penaeus vannamei</name>
    <name type="common">Whiteleg shrimp</name>
    <name type="synonym">Litopenaeus vannamei</name>
    <dbReference type="NCBI Taxonomy" id="6689"/>
    <lineage>
        <taxon>Eukaryota</taxon>
        <taxon>Metazoa</taxon>
        <taxon>Ecdysozoa</taxon>
        <taxon>Arthropoda</taxon>
        <taxon>Crustacea</taxon>
        <taxon>Multicrustacea</taxon>
        <taxon>Malacostraca</taxon>
        <taxon>Eumalacostraca</taxon>
        <taxon>Eucarida</taxon>
        <taxon>Decapoda</taxon>
        <taxon>Dendrobranchiata</taxon>
        <taxon>Penaeoidea</taxon>
        <taxon>Penaeidae</taxon>
        <taxon>Penaeus</taxon>
    </lineage>
</organism>
<evidence type="ECO:0000313" key="8">
    <source>
        <dbReference type="Proteomes" id="UP000283509"/>
    </source>
</evidence>
<dbReference type="SUPFAM" id="SSF53613">
    <property type="entry name" value="Ribokinase-like"/>
    <property type="match status" value="1"/>
</dbReference>
<gene>
    <name evidence="7" type="ORF">C7M84_004173</name>
</gene>
<dbReference type="GO" id="GO:0046872">
    <property type="term" value="F:metal ion binding"/>
    <property type="evidence" value="ECO:0007669"/>
    <property type="project" value="UniProtKB-KW"/>
</dbReference>
<evidence type="ECO:0000313" key="7">
    <source>
        <dbReference type="EMBL" id="ROT77199.1"/>
    </source>
</evidence>
<dbReference type="PANTHER" id="PTHR21208">
    <property type="entry name" value="ADP-DEPENDENT GLUCOKINASE"/>
    <property type="match status" value="1"/>
</dbReference>
<dbReference type="GO" id="GO:0043843">
    <property type="term" value="F:ADP-specific glucokinase activity"/>
    <property type="evidence" value="ECO:0007669"/>
    <property type="project" value="TreeGrafter"/>
</dbReference>
<sequence length="140" mass="15487">MKYGNVSLVSDFNPRVAVVLDQMRDIFKQLGDTPEVGGKRRLTRLHLHTLAFQAIMVRKGSPWLNSMAAATKAALTANRHINLQNAKILMDDGFTLSQEAGAGRVMFDNHHPVACWTEDDGNVETRWRGAGWEGLGGGHF</sequence>
<keyword evidence="2" id="KW-0808">Transferase</keyword>
<comment type="caution">
    <text evidence="7">The sequence shown here is derived from an EMBL/GenBank/DDBJ whole genome shotgun (WGS) entry which is preliminary data.</text>
</comment>
<keyword evidence="8" id="KW-1185">Reference proteome</keyword>
<keyword evidence="3" id="KW-0479">Metal-binding</keyword>
<evidence type="ECO:0000256" key="2">
    <source>
        <dbReference type="ARBA" id="ARBA00022679"/>
    </source>
</evidence>
<proteinExistence type="predicted"/>
<dbReference type="GO" id="GO:0006096">
    <property type="term" value="P:glycolytic process"/>
    <property type="evidence" value="ECO:0007669"/>
    <property type="project" value="UniProtKB-KW"/>
</dbReference>
<evidence type="ECO:0000256" key="1">
    <source>
        <dbReference type="ARBA" id="ARBA00022490"/>
    </source>
</evidence>
<dbReference type="STRING" id="6689.A0A3R7MI71"/>
<dbReference type="Pfam" id="PF04587">
    <property type="entry name" value="ADP_PFK_GK"/>
    <property type="match status" value="1"/>
</dbReference>
<dbReference type="AlphaFoldDB" id="A0A3R7MI71"/>
<keyword evidence="6" id="KW-0324">Glycolysis</keyword>
<dbReference type="GO" id="GO:0006006">
    <property type="term" value="P:glucose metabolic process"/>
    <property type="evidence" value="ECO:0007669"/>
    <property type="project" value="TreeGrafter"/>
</dbReference>
<evidence type="ECO:0000256" key="5">
    <source>
        <dbReference type="ARBA" id="ARBA00022842"/>
    </source>
</evidence>